<accession>A0ABR6J237</accession>
<sequence>MKTLATEHVAVEFLPLKRRALKGRQCCFIDDGNGNDASHPMQQASSFPDRETVASKLTSLTSEDKAWVLLLMENALQDENLLAGLNLYLDQQTNARFLNSLKLETAGEWLGGNAPSRLQIRITETARASQHPAYLAFRKGLTASAGLEKAYPKAPI</sequence>
<dbReference type="EMBL" id="JACIHP010000001">
    <property type="protein sequence ID" value="MBB4488977.1"/>
    <property type="molecule type" value="Genomic_DNA"/>
</dbReference>
<evidence type="ECO:0000313" key="1">
    <source>
        <dbReference type="EMBL" id="MBB4488977.1"/>
    </source>
</evidence>
<comment type="caution">
    <text evidence="1">The sequence shown here is derived from an EMBL/GenBank/DDBJ whole genome shotgun (WGS) entry which is preliminary data.</text>
</comment>
<evidence type="ECO:0000313" key="2">
    <source>
        <dbReference type="Proteomes" id="UP000534590"/>
    </source>
</evidence>
<organism evidence="1 2">
    <name type="scientific">Agrobacterium radiobacter</name>
    <dbReference type="NCBI Taxonomy" id="362"/>
    <lineage>
        <taxon>Bacteria</taxon>
        <taxon>Pseudomonadati</taxon>
        <taxon>Pseudomonadota</taxon>
        <taxon>Alphaproteobacteria</taxon>
        <taxon>Hyphomicrobiales</taxon>
        <taxon>Rhizobiaceae</taxon>
        <taxon>Rhizobium/Agrobacterium group</taxon>
        <taxon>Agrobacterium</taxon>
        <taxon>Agrobacterium tumefaciens complex</taxon>
    </lineage>
</organism>
<keyword evidence="2" id="KW-1185">Reference proteome</keyword>
<gene>
    <name evidence="1" type="ORF">GGE40_000757</name>
</gene>
<name>A0ABR6J237_AGRRD</name>
<reference evidence="1 2" key="1">
    <citation type="submission" date="2020-08" db="EMBL/GenBank/DDBJ databases">
        <title>Genomic Encyclopedia of Type Strains, Phase IV (KMG-V): Genome sequencing to study the core and pangenomes of soil and plant-associated prokaryotes.</title>
        <authorList>
            <person name="Whitman W."/>
        </authorList>
    </citation>
    <scope>NUCLEOTIDE SEQUENCE [LARGE SCALE GENOMIC DNA]</scope>
    <source>
        <strain evidence="1 2">SEMIA 461</strain>
    </source>
</reference>
<dbReference type="Proteomes" id="UP000534590">
    <property type="component" value="Unassembled WGS sequence"/>
</dbReference>
<protein>
    <submittedName>
        <fullName evidence="1">Uncharacterized protein</fullName>
    </submittedName>
</protein>
<proteinExistence type="predicted"/>